<feature type="domain" description="CUE" evidence="2">
    <location>
        <begin position="25"/>
        <end position="68"/>
    </location>
</feature>
<dbReference type="GO" id="GO:0006511">
    <property type="term" value="P:ubiquitin-dependent protein catabolic process"/>
    <property type="evidence" value="ECO:0007669"/>
    <property type="project" value="TreeGrafter"/>
</dbReference>
<dbReference type="Pfam" id="PF02845">
    <property type="entry name" value="CUE"/>
    <property type="match status" value="1"/>
</dbReference>
<dbReference type="Gene3D" id="1.10.8.10">
    <property type="entry name" value="DNA helicase RuvA subunit, C-terminal domain"/>
    <property type="match status" value="1"/>
</dbReference>
<dbReference type="PANTHER" id="PTHR16461:SF5">
    <property type="entry name" value="TOLL-INTERACTING PROTEIN"/>
    <property type="match status" value="1"/>
</dbReference>
<dbReference type="GO" id="GO:0005737">
    <property type="term" value="C:cytoplasm"/>
    <property type="evidence" value="ECO:0007669"/>
    <property type="project" value="TreeGrafter"/>
</dbReference>
<evidence type="ECO:0000313" key="4">
    <source>
        <dbReference type="Proteomes" id="UP000193685"/>
    </source>
</evidence>
<dbReference type="RefSeq" id="XP_040722154.1">
    <property type="nucleotide sequence ID" value="XM_040866342.1"/>
</dbReference>
<feature type="compositionally biased region" description="Basic and acidic residues" evidence="1">
    <location>
        <begin position="124"/>
        <end position="133"/>
    </location>
</feature>
<feature type="compositionally biased region" description="Basic and acidic residues" evidence="1">
    <location>
        <begin position="269"/>
        <end position="279"/>
    </location>
</feature>
<dbReference type="STRING" id="56484.A0A1Y2ETG0"/>
<keyword evidence="4" id="KW-1185">Reference proteome</keyword>
<dbReference type="GO" id="GO:0043130">
    <property type="term" value="F:ubiquitin binding"/>
    <property type="evidence" value="ECO:0007669"/>
    <property type="project" value="InterPro"/>
</dbReference>
<proteinExistence type="predicted"/>
<evidence type="ECO:0000256" key="1">
    <source>
        <dbReference type="SAM" id="MobiDB-lite"/>
    </source>
</evidence>
<dbReference type="InterPro" id="IPR003892">
    <property type="entry name" value="CUE"/>
</dbReference>
<dbReference type="FunFam" id="1.10.8.10:FF:000064">
    <property type="entry name" value="Similar to CUE domain-containing protein"/>
    <property type="match status" value="1"/>
</dbReference>
<feature type="compositionally biased region" description="Low complexity" evidence="1">
    <location>
        <begin position="226"/>
        <end position="237"/>
    </location>
</feature>
<dbReference type="AlphaFoldDB" id="A0A1Y2ETG0"/>
<dbReference type="SUPFAM" id="SSF46934">
    <property type="entry name" value="UBA-like"/>
    <property type="match status" value="1"/>
</dbReference>
<gene>
    <name evidence="3" type="ORF">BCR37DRAFT_196144</name>
</gene>
<evidence type="ECO:0000313" key="3">
    <source>
        <dbReference type="EMBL" id="ORY74848.1"/>
    </source>
</evidence>
<name>A0A1Y2ETG0_PROLT</name>
<dbReference type="GeneID" id="63782941"/>
<organism evidence="3 4">
    <name type="scientific">Protomyces lactucae-debilis</name>
    <dbReference type="NCBI Taxonomy" id="2754530"/>
    <lineage>
        <taxon>Eukaryota</taxon>
        <taxon>Fungi</taxon>
        <taxon>Dikarya</taxon>
        <taxon>Ascomycota</taxon>
        <taxon>Taphrinomycotina</taxon>
        <taxon>Taphrinomycetes</taxon>
        <taxon>Taphrinales</taxon>
        <taxon>Protomycetaceae</taxon>
        <taxon>Protomyces</taxon>
    </lineage>
</organism>
<dbReference type="EMBL" id="MCFI01000028">
    <property type="protein sequence ID" value="ORY74848.1"/>
    <property type="molecule type" value="Genomic_DNA"/>
</dbReference>
<comment type="caution">
    <text evidence="3">The sequence shown here is derived from an EMBL/GenBank/DDBJ whole genome shotgun (WGS) entry which is preliminary data.</text>
</comment>
<feature type="region of interest" description="Disordered" evidence="1">
    <location>
        <begin position="1"/>
        <end position="27"/>
    </location>
</feature>
<protein>
    <recommendedName>
        <fullName evidence="2">CUE domain-containing protein</fullName>
    </recommendedName>
</protein>
<feature type="compositionally biased region" description="Basic and acidic residues" evidence="1">
    <location>
        <begin position="184"/>
        <end position="197"/>
    </location>
</feature>
<dbReference type="PANTHER" id="PTHR16461">
    <property type="entry name" value="TOLL-INTERACTING PROTEIN"/>
    <property type="match status" value="1"/>
</dbReference>
<feature type="compositionally biased region" description="Low complexity" evidence="1">
    <location>
        <begin position="173"/>
        <end position="183"/>
    </location>
</feature>
<dbReference type="OMA" id="RRSADHN"/>
<accession>A0A1Y2ETG0</accession>
<dbReference type="PROSITE" id="PS51140">
    <property type="entry name" value="CUE"/>
    <property type="match status" value="1"/>
</dbReference>
<dbReference type="InterPro" id="IPR009060">
    <property type="entry name" value="UBA-like_sf"/>
</dbReference>
<dbReference type="SMART" id="SM00546">
    <property type="entry name" value="CUE"/>
    <property type="match status" value="1"/>
</dbReference>
<sequence length="279" mass="30411">MSTSPAKEAAATFPTTPVAPPKKAPADPNVETLQAAFPDIDAAVISAVLMASGQNLERSFDALLGMSDPNHKPDMPAPAPTLSAEQQQQIEADEELARQIGIEDRAYRKFAKTQRQRQQGEANANHEPERSFLDDELPVIKETIIQGFNETKTKVSGFLANLKEQYATQFQEAPPSTSAAPRASFDRQSRGEPDRPRASMAYEADPDAVAVLDEDFNELELHDATTVKPSKPTKPTSANSQEAAKARAQSASKWEKIEPQKKATPAPLSDRDNFDIGDE</sequence>
<feature type="region of interest" description="Disordered" evidence="1">
    <location>
        <begin position="111"/>
        <end position="135"/>
    </location>
</feature>
<dbReference type="Proteomes" id="UP000193685">
    <property type="component" value="Unassembled WGS sequence"/>
</dbReference>
<dbReference type="OrthoDB" id="9942608at2759"/>
<feature type="region of interest" description="Disordered" evidence="1">
    <location>
        <begin position="169"/>
        <end position="279"/>
    </location>
</feature>
<reference evidence="3 4" key="1">
    <citation type="submission" date="2016-07" db="EMBL/GenBank/DDBJ databases">
        <title>Pervasive Adenine N6-methylation of Active Genes in Fungi.</title>
        <authorList>
            <consortium name="DOE Joint Genome Institute"/>
            <person name="Mondo S.J."/>
            <person name="Dannebaum R.O."/>
            <person name="Kuo R.C."/>
            <person name="Labutti K."/>
            <person name="Haridas S."/>
            <person name="Kuo A."/>
            <person name="Salamov A."/>
            <person name="Ahrendt S.R."/>
            <person name="Lipzen A."/>
            <person name="Sullivan W."/>
            <person name="Andreopoulos W.B."/>
            <person name="Clum A."/>
            <person name="Lindquist E."/>
            <person name="Daum C."/>
            <person name="Ramamoorthy G.K."/>
            <person name="Gryganskyi A."/>
            <person name="Culley D."/>
            <person name="Magnuson J.K."/>
            <person name="James T.Y."/>
            <person name="O'Malley M.A."/>
            <person name="Stajich J.E."/>
            <person name="Spatafora J.W."/>
            <person name="Visel A."/>
            <person name="Grigoriev I.V."/>
        </authorList>
    </citation>
    <scope>NUCLEOTIDE SEQUENCE [LARGE SCALE GENOMIC DNA]</scope>
    <source>
        <strain evidence="3 4">12-1054</strain>
    </source>
</reference>
<evidence type="ECO:0000259" key="2">
    <source>
        <dbReference type="PROSITE" id="PS51140"/>
    </source>
</evidence>
<dbReference type="GO" id="GO:0031624">
    <property type="term" value="F:ubiquitin conjugating enzyme binding"/>
    <property type="evidence" value="ECO:0007669"/>
    <property type="project" value="TreeGrafter"/>
</dbReference>